<dbReference type="SUPFAM" id="SSF47240">
    <property type="entry name" value="Ferritin-like"/>
    <property type="match status" value="1"/>
</dbReference>
<keyword evidence="1" id="KW-0175">Coiled coil</keyword>
<dbReference type="PANTHER" id="PTHR33531">
    <property type="entry name" value="RUBRERYTHRIN SUBFAMILY"/>
    <property type="match status" value="1"/>
</dbReference>
<evidence type="ECO:0000259" key="2">
    <source>
        <dbReference type="Pfam" id="PF02915"/>
    </source>
</evidence>
<dbReference type="InterPro" id="IPR012347">
    <property type="entry name" value="Ferritin-like"/>
</dbReference>
<dbReference type="AlphaFoldDB" id="A0A0W8FRL9"/>
<dbReference type="InterPro" id="IPR009078">
    <property type="entry name" value="Ferritin-like_SF"/>
</dbReference>
<evidence type="ECO:0000256" key="1">
    <source>
        <dbReference type="SAM" id="Coils"/>
    </source>
</evidence>
<accession>A0A0W8FRL9</accession>
<dbReference type="Gene3D" id="1.20.1260.10">
    <property type="match status" value="1"/>
</dbReference>
<feature type="domain" description="Rubrerythrin diiron-binding" evidence="2">
    <location>
        <begin position="7"/>
        <end position="148"/>
    </location>
</feature>
<feature type="coiled-coil region" evidence="1">
    <location>
        <begin position="12"/>
        <end position="62"/>
    </location>
</feature>
<proteinExistence type="predicted"/>
<dbReference type="PANTHER" id="PTHR33531:SF7">
    <property type="entry name" value="HYPOTHETICAL MEMBRANE PROTEIN, CONSERVED"/>
    <property type="match status" value="1"/>
</dbReference>
<dbReference type="CDD" id="cd01045">
    <property type="entry name" value="Ferritin_like_AB"/>
    <property type="match status" value="1"/>
</dbReference>
<gene>
    <name evidence="3" type="ORF">ASZ90_006655</name>
</gene>
<reference evidence="3" key="1">
    <citation type="journal article" date="2015" name="Proc. Natl. Acad. Sci. U.S.A.">
        <title>Networks of energetic and metabolic interactions define dynamics in microbial communities.</title>
        <authorList>
            <person name="Embree M."/>
            <person name="Liu J.K."/>
            <person name="Al-Bassam M.M."/>
            <person name="Zengler K."/>
        </authorList>
    </citation>
    <scope>NUCLEOTIDE SEQUENCE</scope>
</reference>
<dbReference type="InterPro" id="IPR003251">
    <property type="entry name" value="Rr_diiron-bd_dom"/>
</dbReference>
<dbReference type="Pfam" id="PF02915">
    <property type="entry name" value="Rubrerythrin"/>
    <property type="match status" value="1"/>
</dbReference>
<evidence type="ECO:0000313" key="3">
    <source>
        <dbReference type="EMBL" id="KUG23549.1"/>
    </source>
</evidence>
<dbReference type="GO" id="GO:0046872">
    <property type="term" value="F:metal ion binding"/>
    <property type="evidence" value="ECO:0007669"/>
    <property type="project" value="InterPro"/>
</dbReference>
<protein>
    <recommendedName>
        <fullName evidence="2">Rubrerythrin diiron-binding domain-containing protein</fullName>
    </recommendedName>
</protein>
<organism evidence="3">
    <name type="scientific">hydrocarbon metagenome</name>
    <dbReference type="NCBI Taxonomy" id="938273"/>
    <lineage>
        <taxon>unclassified sequences</taxon>
        <taxon>metagenomes</taxon>
        <taxon>ecological metagenomes</taxon>
    </lineage>
</organism>
<sequence>MNKRMNALKFALENEQKEREFYLANARRTKNLAGKNMFKQIADEEKDHYEVLKKLHDQWEKKKKWPATVPMKVKKSLAGSILKSMSGKKAARIVGNEDDLKAIRTAIDFEARGVALYTKLEEGSTDPKEKAFFNLLASIEREHFLSLRDTEEFLTDPASWYQNIEKTTLDGG</sequence>
<comment type="caution">
    <text evidence="3">The sequence shown here is derived from an EMBL/GenBank/DDBJ whole genome shotgun (WGS) entry which is preliminary data.</text>
</comment>
<name>A0A0W8FRL9_9ZZZZ</name>
<dbReference type="GO" id="GO:0016491">
    <property type="term" value="F:oxidoreductase activity"/>
    <property type="evidence" value="ECO:0007669"/>
    <property type="project" value="InterPro"/>
</dbReference>
<dbReference type="EMBL" id="LNQE01000899">
    <property type="protein sequence ID" value="KUG23549.1"/>
    <property type="molecule type" value="Genomic_DNA"/>
</dbReference>